<comment type="caution">
    <text evidence="7">The sequence shown here is derived from an EMBL/GenBank/DDBJ whole genome shotgun (WGS) entry which is preliminary data.</text>
</comment>
<reference evidence="7 8" key="1">
    <citation type="submission" date="2017-03" db="EMBL/GenBank/DDBJ databases">
        <title>Genome sequence of Geothermobacter sp. EPR-M, Deep-Sea Iron Reducer.</title>
        <authorList>
            <person name="Tully B."/>
            <person name="Savalia P."/>
            <person name="Abuyen K."/>
            <person name="Baughan C."/>
            <person name="Romero E."/>
            <person name="Ronkowski C."/>
            <person name="Torres B."/>
            <person name="Tremblay J."/>
            <person name="Trujillo A."/>
            <person name="Tyler M."/>
            <person name="Perez-Rodriguez I."/>
            <person name="Amend J."/>
        </authorList>
    </citation>
    <scope>NUCLEOTIDE SEQUENCE [LARGE SCALE GENOMIC DNA]</scope>
    <source>
        <strain evidence="7 8">EPR-M</strain>
    </source>
</reference>
<sequence>MNRLLKYLYHGSRLLLGGLFLFAGFIKAQDVVAFAGNIAAYQLLPYQLNYLLAACLPYIEIIAGVLLLTGQRVRPAALLCGLLTLVFIAALLSAWLRGLDISCGCFSQDAKTGIGEALLRDFGLLILAHFSFHLRNRFTTPRASR</sequence>
<evidence type="ECO:0000256" key="5">
    <source>
        <dbReference type="SAM" id="Phobius"/>
    </source>
</evidence>
<proteinExistence type="predicted"/>
<protein>
    <submittedName>
        <fullName evidence="7">DoxX family protein</fullName>
    </submittedName>
</protein>
<dbReference type="STRING" id="1969733.B5V00_09265"/>
<keyword evidence="8" id="KW-1185">Reference proteome</keyword>
<dbReference type="Pfam" id="PF07291">
    <property type="entry name" value="MauE"/>
    <property type="match status" value="1"/>
</dbReference>
<organism evidence="7 8">
    <name type="scientific">Geothermobacter hydrogeniphilus</name>
    <dbReference type="NCBI Taxonomy" id="1969733"/>
    <lineage>
        <taxon>Bacteria</taxon>
        <taxon>Pseudomonadati</taxon>
        <taxon>Thermodesulfobacteriota</taxon>
        <taxon>Desulfuromonadia</taxon>
        <taxon>Desulfuromonadales</taxon>
        <taxon>Geothermobacteraceae</taxon>
        <taxon>Geothermobacter</taxon>
    </lineage>
</organism>
<feature type="domain" description="Methylamine utilisation protein MauE" evidence="6">
    <location>
        <begin position="6"/>
        <end position="130"/>
    </location>
</feature>
<gene>
    <name evidence="7" type="ORF">B5V00_09265</name>
</gene>
<feature type="transmembrane region" description="Helical" evidence="5">
    <location>
        <begin position="51"/>
        <end position="69"/>
    </location>
</feature>
<keyword evidence="4 5" id="KW-0472">Membrane</keyword>
<keyword evidence="3 5" id="KW-1133">Transmembrane helix</keyword>
<name>A0A1X0Y3Y2_9BACT</name>
<dbReference type="OrthoDB" id="9809646at2"/>
<dbReference type="Proteomes" id="UP000193136">
    <property type="component" value="Unassembled WGS sequence"/>
</dbReference>
<dbReference type="GO" id="GO:0016020">
    <property type="term" value="C:membrane"/>
    <property type="evidence" value="ECO:0007669"/>
    <property type="project" value="UniProtKB-SubCell"/>
</dbReference>
<evidence type="ECO:0000256" key="1">
    <source>
        <dbReference type="ARBA" id="ARBA00004141"/>
    </source>
</evidence>
<evidence type="ECO:0000313" key="8">
    <source>
        <dbReference type="Proteomes" id="UP000193136"/>
    </source>
</evidence>
<dbReference type="UniPathway" id="UPA00895"/>
<evidence type="ECO:0000256" key="2">
    <source>
        <dbReference type="ARBA" id="ARBA00022692"/>
    </source>
</evidence>
<evidence type="ECO:0000313" key="7">
    <source>
        <dbReference type="EMBL" id="ORJ59853.1"/>
    </source>
</evidence>
<dbReference type="InterPro" id="IPR009908">
    <property type="entry name" value="Methylamine_util_MauE"/>
</dbReference>
<comment type="subcellular location">
    <subcellularLocation>
        <location evidence="1">Membrane</location>
        <topology evidence="1">Multi-pass membrane protein</topology>
    </subcellularLocation>
</comment>
<dbReference type="GO" id="GO:0030416">
    <property type="term" value="P:methylamine metabolic process"/>
    <property type="evidence" value="ECO:0007669"/>
    <property type="project" value="InterPro"/>
</dbReference>
<dbReference type="EMBL" id="NAAD01000010">
    <property type="protein sequence ID" value="ORJ59853.1"/>
    <property type="molecule type" value="Genomic_DNA"/>
</dbReference>
<evidence type="ECO:0000256" key="4">
    <source>
        <dbReference type="ARBA" id="ARBA00023136"/>
    </source>
</evidence>
<accession>A0A1X0Y3Y2</accession>
<evidence type="ECO:0000256" key="3">
    <source>
        <dbReference type="ARBA" id="ARBA00022989"/>
    </source>
</evidence>
<dbReference type="RefSeq" id="WP_085010503.1">
    <property type="nucleotide sequence ID" value="NZ_NAAD01000010.1"/>
</dbReference>
<evidence type="ECO:0000259" key="6">
    <source>
        <dbReference type="Pfam" id="PF07291"/>
    </source>
</evidence>
<feature type="transmembrane region" description="Helical" evidence="5">
    <location>
        <begin position="76"/>
        <end position="96"/>
    </location>
</feature>
<dbReference type="AlphaFoldDB" id="A0A1X0Y3Y2"/>
<keyword evidence="2 5" id="KW-0812">Transmembrane</keyword>